<evidence type="ECO:0000313" key="4">
    <source>
        <dbReference type="Proteomes" id="UP001597532"/>
    </source>
</evidence>
<sequence length="72" mass="8097">MHYQEKRFASPGDLYAAFLSAQEDCIGQLLRQLEDLWLRENTIVIFQSDNGHSTEERAHFGGGSSGLNRGVK</sequence>
<reference evidence="4" key="1">
    <citation type="journal article" date="2019" name="Int. J. Syst. Evol. Microbiol.">
        <title>The Global Catalogue of Microorganisms (GCM) 10K type strain sequencing project: providing services to taxonomists for standard genome sequencing and annotation.</title>
        <authorList>
            <consortium name="The Broad Institute Genomics Platform"/>
            <consortium name="The Broad Institute Genome Sequencing Center for Infectious Disease"/>
            <person name="Wu L."/>
            <person name="Ma J."/>
        </authorList>
    </citation>
    <scope>NUCLEOTIDE SEQUENCE [LARGE SCALE GENOMIC DNA]</scope>
    <source>
        <strain evidence="4">KCTC 52924</strain>
    </source>
</reference>
<dbReference type="Gene3D" id="3.40.720.10">
    <property type="entry name" value="Alkaline Phosphatase, subunit A"/>
    <property type="match status" value="1"/>
</dbReference>
<comment type="caution">
    <text evidence="3">The sequence shown here is derived from an EMBL/GenBank/DDBJ whole genome shotgun (WGS) entry which is preliminary data.</text>
</comment>
<organism evidence="3 4">
    <name type="scientific">Arenibacter antarcticus</name>
    <dbReference type="NCBI Taxonomy" id="2040469"/>
    <lineage>
        <taxon>Bacteria</taxon>
        <taxon>Pseudomonadati</taxon>
        <taxon>Bacteroidota</taxon>
        <taxon>Flavobacteriia</taxon>
        <taxon>Flavobacteriales</taxon>
        <taxon>Flavobacteriaceae</taxon>
        <taxon>Arenibacter</taxon>
    </lineage>
</organism>
<dbReference type="Pfam" id="PF00884">
    <property type="entry name" value="Sulfatase"/>
    <property type="match status" value="1"/>
</dbReference>
<accession>A0ABW5VBV7</accession>
<dbReference type="Proteomes" id="UP001597532">
    <property type="component" value="Unassembled WGS sequence"/>
</dbReference>
<dbReference type="RefSeq" id="WP_251808869.1">
    <property type="nucleotide sequence ID" value="NZ_CP166679.1"/>
</dbReference>
<dbReference type="SUPFAM" id="SSF53649">
    <property type="entry name" value="Alkaline phosphatase-like"/>
    <property type="match status" value="1"/>
</dbReference>
<keyword evidence="4" id="KW-1185">Reference proteome</keyword>
<dbReference type="InterPro" id="IPR000917">
    <property type="entry name" value="Sulfatase_N"/>
</dbReference>
<dbReference type="EMBL" id="JBHUOK010000008">
    <property type="protein sequence ID" value="MFD2789159.1"/>
    <property type="molecule type" value="Genomic_DNA"/>
</dbReference>
<gene>
    <name evidence="3" type="ORF">ACFS1K_05230</name>
</gene>
<evidence type="ECO:0000313" key="3">
    <source>
        <dbReference type="EMBL" id="MFD2789159.1"/>
    </source>
</evidence>
<evidence type="ECO:0000259" key="2">
    <source>
        <dbReference type="Pfam" id="PF00884"/>
    </source>
</evidence>
<feature type="domain" description="Sulfatase N-terminal" evidence="2">
    <location>
        <begin position="13"/>
        <end position="63"/>
    </location>
</feature>
<dbReference type="InterPro" id="IPR017850">
    <property type="entry name" value="Alkaline_phosphatase_core_sf"/>
</dbReference>
<proteinExistence type="predicted"/>
<feature type="region of interest" description="Disordered" evidence="1">
    <location>
        <begin position="51"/>
        <end position="72"/>
    </location>
</feature>
<evidence type="ECO:0000256" key="1">
    <source>
        <dbReference type="SAM" id="MobiDB-lite"/>
    </source>
</evidence>
<protein>
    <submittedName>
        <fullName evidence="3">Sulfatase-like hydrolase/transferase</fullName>
    </submittedName>
</protein>
<name>A0ABW5VBV7_9FLAO</name>